<organism evidence="1 2">
    <name type="scientific">Clitoria ternatea</name>
    <name type="common">Butterfly pea</name>
    <dbReference type="NCBI Taxonomy" id="43366"/>
    <lineage>
        <taxon>Eukaryota</taxon>
        <taxon>Viridiplantae</taxon>
        <taxon>Streptophyta</taxon>
        <taxon>Embryophyta</taxon>
        <taxon>Tracheophyta</taxon>
        <taxon>Spermatophyta</taxon>
        <taxon>Magnoliopsida</taxon>
        <taxon>eudicotyledons</taxon>
        <taxon>Gunneridae</taxon>
        <taxon>Pentapetalae</taxon>
        <taxon>rosids</taxon>
        <taxon>fabids</taxon>
        <taxon>Fabales</taxon>
        <taxon>Fabaceae</taxon>
        <taxon>Papilionoideae</taxon>
        <taxon>50 kb inversion clade</taxon>
        <taxon>NPAAA clade</taxon>
        <taxon>indigoferoid/millettioid clade</taxon>
        <taxon>Phaseoleae</taxon>
        <taxon>Clitoria</taxon>
    </lineage>
</organism>
<gene>
    <name evidence="1" type="ORF">RJT34_17483</name>
</gene>
<reference evidence="1 2" key="1">
    <citation type="submission" date="2024-01" db="EMBL/GenBank/DDBJ databases">
        <title>The genomes of 5 underutilized Papilionoideae crops provide insights into root nodulation and disease resistance.</title>
        <authorList>
            <person name="Yuan L."/>
        </authorList>
    </citation>
    <scope>NUCLEOTIDE SEQUENCE [LARGE SCALE GENOMIC DNA]</scope>
    <source>
        <strain evidence="1">LY-2023</strain>
        <tissue evidence="1">Leaf</tissue>
    </source>
</reference>
<dbReference type="Proteomes" id="UP001359559">
    <property type="component" value="Unassembled WGS sequence"/>
</dbReference>
<evidence type="ECO:0000313" key="2">
    <source>
        <dbReference type="Proteomes" id="UP001359559"/>
    </source>
</evidence>
<keyword evidence="2" id="KW-1185">Reference proteome</keyword>
<protein>
    <submittedName>
        <fullName evidence="1">Uncharacterized protein</fullName>
    </submittedName>
</protein>
<dbReference type="AlphaFoldDB" id="A0AAN9JC57"/>
<comment type="caution">
    <text evidence="1">The sequence shown here is derived from an EMBL/GenBank/DDBJ whole genome shotgun (WGS) entry which is preliminary data.</text>
</comment>
<evidence type="ECO:0000313" key="1">
    <source>
        <dbReference type="EMBL" id="KAK7294594.1"/>
    </source>
</evidence>
<dbReference type="EMBL" id="JAYKXN010000004">
    <property type="protein sequence ID" value="KAK7294594.1"/>
    <property type="molecule type" value="Genomic_DNA"/>
</dbReference>
<proteinExistence type="predicted"/>
<sequence>MIDDDGEYDHNVDIPDGGIEWSIDVAVWEGLLEISIACNSTKFRTKRLRLLSERHGAYANFGSQVTGAINSSLGPTAMVV</sequence>
<name>A0AAN9JC57_CLITE</name>
<accession>A0AAN9JC57</accession>